<keyword evidence="3" id="KW-1185">Reference proteome</keyword>
<organism evidence="2 3">
    <name type="scientific">Saprolegnia diclina (strain VS20)</name>
    <dbReference type="NCBI Taxonomy" id="1156394"/>
    <lineage>
        <taxon>Eukaryota</taxon>
        <taxon>Sar</taxon>
        <taxon>Stramenopiles</taxon>
        <taxon>Oomycota</taxon>
        <taxon>Saprolegniomycetes</taxon>
        <taxon>Saprolegniales</taxon>
        <taxon>Saprolegniaceae</taxon>
        <taxon>Saprolegnia</taxon>
    </lineage>
</organism>
<dbReference type="STRING" id="1156394.T0Q3A1"/>
<dbReference type="PANTHER" id="PTHR37066">
    <property type="entry name" value="HELICASE-ASSOCIATED"/>
    <property type="match status" value="1"/>
</dbReference>
<dbReference type="Proteomes" id="UP000030762">
    <property type="component" value="Unassembled WGS sequence"/>
</dbReference>
<dbReference type="OrthoDB" id="58760at2759"/>
<accession>T0Q3A1</accession>
<evidence type="ECO:0000313" key="2">
    <source>
        <dbReference type="EMBL" id="EQC29031.1"/>
    </source>
</evidence>
<feature type="domain" description="Helicase-associated" evidence="1">
    <location>
        <begin position="86"/>
        <end position="157"/>
    </location>
</feature>
<dbReference type="PANTHER" id="PTHR37066:SF1">
    <property type="entry name" value="LNS2_PITP DOMAIN-CONTAINING PROTEIN"/>
    <property type="match status" value="1"/>
</dbReference>
<evidence type="ECO:0000313" key="3">
    <source>
        <dbReference type="Proteomes" id="UP000030762"/>
    </source>
</evidence>
<proteinExistence type="predicted"/>
<dbReference type="EMBL" id="JH767188">
    <property type="protein sequence ID" value="EQC29031.1"/>
    <property type="molecule type" value="Genomic_DNA"/>
</dbReference>
<dbReference type="GeneID" id="19953914"/>
<dbReference type="OMA" id="WHATEVE"/>
<name>T0Q3A1_SAPDV</name>
<feature type="domain" description="Helicase-associated" evidence="1">
    <location>
        <begin position="239"/>
        <end position="308"/>
    </location>
</feature>
<sequence length="357" mass="40757">MRALLGEDLRTYVDVIAIVRQLQAPTSEFTTLPSRFVVPAETPWPPALHRRVLDVAKLRKHYAAKLLPRSVVDELDLLGFVWDPKEHSWVLRLCALRTYKDLYGHVAVPYEFVVPETSDVWPLDVRGTKLGVAVTNLRSRAASLSPSRKQTLDDLGFVWDSQELVFQIKLQALAAFASLFHHVAVPFEFKVPEASPLWPPPCWGLKLGRAVHDLRCRAGSLTLHRRRQLDALGFVWDSHESSWDMKVRAMELYKELHGNLLVPQDFVVPPTLPWPRPMWGLKLGQAITNIRFRTTTIDRRAQLEELGFVWDYPELRGEAKLLLALTKPTPASSLITSCAPMRRKQRMDAWHATEVES</sequence>
<gene>
    <name evidence="2" type="ORF">SDRG_13187</name>
</gene>
<protein>
    <recommendedName>
        <fullName evidence="1">Helicase-associated domain-containing protein</fullName>
    </recommendedName>
</protein>
<dbReference type="AlphaFoldDB" id="T0Q3A1"/>
<dbReference type="InterPro" id="IPR005114">
    <property type="entry name" value="Helicase_assoc"/>
</dbReference>
<dbReference type="Pfam" id="PF03457">
    <property type="entry name" value="HA"/>
    <property type="match status" value="3"/>
</dbReference>
<evidence type="ECO:0000259" key="1">
    <source>
        <dbReference type="Pfam" id="PF03457"/>
    </source>
</evidence>
<dbReference type="RefSeq" id="XP_008617490.1">
    <property type="nucleotide sequence ID" value="XM_008619268.1"/>
</dbReference>
<dbReference type="VEuPathDB" id="FungiDB:SDRG_13187"/>
<feature type="domain" description="Helicase-associated" evidence="1">
    <location>
        <begin position="163"/>
        <end position="234"/>
    </location>
</feature>
<dbReference type="InParanoid" id="T0Q3A1"/>
<reference evidence="2 3" key="1">
    <citation type="submission" date="2012-04" db="EMBL/GenBank/DDBJ databases">
        <title>The Genome Sequence of Saprolegnia declina VS20.</title>
        <authorList>
            <consortium name="The Broad Institute Genome Sequencing Platform"/>
            <person name="Russ C."/>
            <person name="Nusbaum C."/>
            <person name="Tyler B."/>
            <person name="van West P."/>
            <person name="Dieguez-Uribeondo J."/>
            <person name="de Bruijn I."/>
            <person name="Tripathy S."/>
            <person name="Jiang R."/>
            <person name="Young S.K."/>
            <person name="Zeng Q."/>
            <person name="Gargeya S."/>
            <person name="Fitzgerald M."/>
            <person name="Haas B."/>
            <person name="Abouelleil A."/>
            <person name="Alvarado L."/>
            <person name="Arachchi H.M."/>
            <person name="Berlin A."/>
            <person name="Chapman S.B."/>
            <person name="Goldberg J."/>
            <person name="Griggs A."/>
            <person name="Gujja S."/>
            <person name="Hansen M."/>
            <person name="Howarth C."/>
            <person name="Imamovic A."/>
            <person name="Larimer J."/>
            <person name="McCowen C."/>
            <person name="Montmayeur A."/>
            <person name="Murphy C."/>
            <person name="Neiman D."/>
            <person name="Pearson M."/>
            <person name="Priest M."/>
            <person name="Roberts A."/>
            <person name="Saif S."/>
            <person name="Shea T."/>
            <person name="Sisk P."/>
            <person name="Sykes S."/>
            <person name="Wortman J."/>
            <person name="Nusbaum C."/>
            <person name="Birren B."/>
        </authorList>
    </citation>
    <scope>NUCLEOTIDE SEQUENCE [LARGE SCALE GENOMIC DNA]</scope>
    <source>
        <strain evidence="2 3">VS20</strain>
    </source>
</reference>